<feature type="active site" evidence="1">
    <location>
        <position position="188"/>
    </location>
</feature>
<reference evidence="3 4" key="1">
    <citation type="submission" date="2017-11" db="EMBL/GenBank/DDBJ databases">
        <title>The genome of Rhizophagus clarus HR1 reveals common genetic basis of auxotrophy among arbuscular mycorrhizal fungi.</title>
        <authorList>
            <person name="Kobayashi Y."/>
        </authorList>
    </citation>
    <scope>NUCLEOTIDE SEQUENCE [LARGE SCALE GENOMIC DNA]</scope>
    <source>
        <strain evidence="3 4">HR1</strain>
    </source>
</reference>
<comment type="caution">
    <text evidence="3">The sequence shown here is derived from an EMBL/GenBank/DDBJ whole genome shotgun (WGS) entry which is preliminary data.</text>
</comment>
<dbReference type="Gene3D" id="1.10.3290.10">
    <property type="entry name" value="Fido-like domain"/>
    <property type="match status" value="1"/>
</dbReference>
<evidence type="ECO:0000313" key="4">
    <source>
        <dbReference type="Proteomes" id="UP000247702"/>
    </source>
</evidence>
<dbReference type="PROSITE" id="PS51459">
    <property type="entry name" value="FIDO"/>
    <property type="match status" value="1"/>
</dbReference>
<evidence type="ECO:0000259" key="2">
    <source>
        <dbReference type="PROSITE" id="PS51459"/>
    </source>
</evidence>
<name>A0A2Z6S5N0_9GLOM</name>
<gene>
    <name evidence="3" type="ORF">RclHR1_00570006</name>
</gene>
<sequence>MDLIHSNFDFLDRPWWKADYDERDVQYYITEIKRLQKAIKKSVVADEDEKFILGYIQLHQENYLIECISAESDVSHEKVKQLLKDEPNYIFPSIFFPNLSMDRFTPSFAKELHQQIGDNGLIDNAGQYRTNFVKPAQDDFYYMDPKFINDELEKLFGKCREIFGREDLQLEEAVKFSACFLAYFLYVHPFSNGNGRVARLLLSYLLSNFTVVPLSLYTGTETRNNYLQCLREAQWYHDPPFKPSALATFILENVHKTSYHICTSMDIDYSE</sequence>
<dbReference type="PANTHER" id="PTHR13504">
    <property type="entry name" value="FIDO DOMAIN-CONTAINING PROTEIN DDB_G0283145"/>
    <property type="match status" value="1"/>
</dbReference>
<keyword evidence="4" id="KW-1185">Reference proteome</keyword>
<evidence type="ECO:0000313" key="3">
    <source>
        <dbReference type="EMBL" id="GBC04450.1"/>
    </source>
</evidence>
<dbReference type="SUPFAM" id="SSF140931">
    <property type="entry name" value="Fic-like"/>
    <property type="match status" value="1"/>
</dbReference>
<accession>A0A2Z6S5N0</accession>
<dbReference type="AlphaFoldDB" id="A0A2Z6S5N0"/>
<dbReference type="PANTHER" id="PTHR13504:SF38">
    <property type="entry name" value="FIDO DOMAIN-CONTAINING PROTEIN"/>
    <property type="match status" value="1"/>
</dbReference>
<dbReference type="InterPro" id="IPR040198">
    <property type="entry name" value="Fido_containing"/>
</dbReference>
<dbReference type="Pfam" id="PF02661">
    <property type="entry name" value="Fic"/>
    <property type="match status" value="1"/>
</dbReference>
<evidence type="ECO:0000256" key="1">
    <source>
        <dbReference type="PIRSR" id="PIRSR640198-1"/>
    </source>
</evidence>
<dbReference type="EMBL" id="BEXD01003948">
    <property type="protein sequence ID" value="GBC04450.1"/>
    <property type="molecule type" value="Genomic_DNA"/>
</dbReference>
<feature type="domain" description="Fido" evidence="2">
    <location>
        <begin position="104"/>
        <end position="252"/>
    </location>
</feature>
<dbReference type="InterPro" id="IPR036597">
    <property type="entry name" value="Fido-like_dom_sf"/>
</dbReference>
<proteinExistence type="predicted"/>
<dbReference type="Proteomes" id="UP000247702">
    <property type="component" value="Unassembled WGS sequence"/>
</dbReference>
<dbReference type="InterPro" id="IPR003812">
    <property type="entry name" value="Fido"/>
</dbReference>
<protein>
    <recommendedName>
        <fullName evidence="2">Fido domain-containing protein</fullName>
    </recommendedName>
</protein>
<organism evidence="3 4">
    <name type="scientific">Rhizophagus clarus</name>
    <dbReference type="NCBI Taxonomy" id="94130"/>
    <lineage>
        <taxon>Eukaryota</taxon>
        <taxon>Fungi</taxon>
        <taxon>Fungi incertae sedis</taxon>
        <taxon>Mucoromycota</taxon>
        <taxon>Glomeromycotina</taxon>
        <taxon>Glomeromycetes</taxon>
        <taxon>Glomerales</taxon>
        <taxon>Glomeraceae</taxon>
        <taxon>Rhizophagus</taxon>
    </lineage>
</organism>